<name>A0A9X4AF74_9BACI</name>
<reference evidence="2" key="1">
    <citation type="submission" date="2022-06" db="EMBL/GenBank/DDBJ databases">
        <title>Aquibacillus sp. a new bacterium isolated from soil saline samples.</title>
        <authorList>
            <person name="Galisteo C."/>
            <person name="De La Haba R."/>
            <person name="Sanchez-Porro C."/>
            <person name="Ventosa A."/>
        </authorList>
    </citation>
    <scope>NUCLEOTIDE SEQUENCE</scope>
    <source>
        <strain evidence="2">3ASR75-54</strain>
    </source>
</reference>
<evidence type="ECO:0000313" key="2">
    <source>
        <dbReference type="EMBL" id="MDC3417566.1"/>
    </source>
</evidence>
<feature type="domain" description="Fe/B12 periplasmic-binding" evidence="1">
    <location>
        <begin position="2"/>
        <end position="285"/>
    </location>
</feature>
<dbReference type="PANTHER" id="PTHR42860">
    <property type="entry name" value="VITAMIN B12-BINDING PROTEIN"/>
    <property type="match status" value="1"/>
</dbReference>
<accession>A0A9X4AF74</accession>
<gene>
    <name evidence="2" type="ORF">NC799_11730</name>
</gene>
<dbReference type="RefSeq" id="WP_272446636.1">
    <property type="nucleotide sequence ID" value="NZ_JAMQKC010000010.1"/>
</dbReference>
<dbReference type="Pfam" id="PF01497">
    <property type="entry name" value="Peripla_BP_2"/>
    <property type="match status" value="1"/>
</dbReference>
<keyword evidence="3" id="KW-1185">Reference proteome</keyword>
<sequence length="301" mass="34040">MKVCSFLPGSTSMITEMGLEDYLYGVTFECPIDRPRVVRSYLEDNHYTSEEIERVVSDSVKEGKSLYYIDIDLLKEIEPDVIFTQHVCDVCQIGTSFVQKALHQLDKKPTVIPLVPRNLDDVYDNALTIANVLGEEEAGQQLIKSIKEREQHILSELRAHNAPLRKVMIMEWMDPIYNCGHWIPYQVSIAGGVDMLSNPSGYSIITPWEKVRLYDPEVIVIAPCGFDIERASEEISRLAEKPGWNNLQAVKNNHVFLADADLFTRPSTTLIDGIEVLASLFHPSIFSLPDSAKDKVRNINS</sequence>
<proteinExistence type="predicted"/>
<comment type="caution">
    <text evidence="2">The sequence shown here is derived from an EMBL/GenBank/DDBJ whole genome shotgun (WGS) entry which is preliminary data.</text>
</comment>
<dbReference type="InterPro" id="IPR002491">
    <property type="entry name" value="ABC_transptr_periplasmic_BD"/>
</dbReference>
<dbReference type="Proteomes" id="UP001145069">
    <property type="component" value="Unassembled WGS sequence"/>
</dbReference>
<dbReference type="SUPFAM" id="SSF53807">
    <property type="entry name" value="Helical backbone' metal receptor"/>
    <property type="match status" value="1"/>
</dbReference>
<dbReference type="PROSITE" id="PS50983">
    <property type="entry name" value="FE_B12_PBP"/>
    <property type="match status" value="1"/>
</dbReference>
<dbReference type="EMBL" id="JAMQKC010000010">
    <property type="protein sequence ID" value="MDC3417566.1"/>
    <property type="molecule type" value="Genomic_DNA"/>
</dbReference>
<evidence type="ECO:0000259" key="1">
    <source>
        <dbReference type="PROSITE" id="PS50983"/>
    </source>
</evidence>
<organism evidence="2 3">
    <name type="scientific">Aquibacillus salsiterrae</name>
    <dbReference type="NCBI Taxonomy" id="2950439"/>
    <lineage>
        <taxon>Bacteria</taxon>
        <taxon>Bacillati</taxon>
        <taxon>Bacillota</taxon>
        <taxon>Bacilli</taxon>
        <taxon>Bacillales</taxon>
        <taxon>Bacillaceae</taxon>
        <taxon>Aquibacillus</taxon>
    </lineage>
</organism>
<dbReference type="PANTHER" id="PTHR42860:SF1">
    <property type="entry name" value="VITAMIN B12-BINDING PROTEIN"/>
    <property type="match status" value="1"/>
</dbReference>
<dbReference type="InterPro" id="IPR051030">
    <property type="entry name" value="Vitamin_B12-ABC_binding"/>
</dbReference>
<dbReference type="Gene3D" id="3.40.50.1980">
    <property type="entry name" value="Nitrogenase molybdenum iron protein domain"/>
    <property type="match status" value="2"/>
</dbReference>
<protein>
    <submittedName>
        <fullName evidence="2">ABC transporter substrate-binding protein</fullName>
    </submittedName>
</protein>
<dbReference type="AlphaFoldDB" id="A0A9X4AF74"/>
<evidence type="ECO:0000313" key="3">
    <source>
        <dbReference type="Proteomes" id="UP001145069"/>
    </source>
</evidence>